<dbReference type="AlphaFoldDB" id="A0A6C1AZU1"/>
<organism evidence="1 2">
    <name type="scientific">Nitrogeniibacter mangrovi</name>
    <dbReference type="NCBI Taxonomy" id="2016596"/>
    <lineage>
        <taxon>Bacteria</taxon>
        <taxon>Pseudomonadati</taxon>
        <taxon>Pseudomonadota</taxon>
        <taxon>Betaproteobacteria</taxon>
        <taxon>Rhodocyclales</taxon>
        <taxon>Zoogloeaceae</taxon>
        <taxon>Nitrogeniibacter</taxon>
    </lineage>
</organism>
<name>A0A6C1AZU1_9RHOO</name>
<dbReference type="KEGG" id="azq:G3580_03815"/>
<dbReference type="PANTHER" id="PTHR41247">
    <property type="entry name" value="HTH-TYPE TRANSCRIPTIONAL REPRESSOR YCNK"/>
    <property type="match status" value="1"/>
</dbReference>
<dbReference type="RefSeq" id="WP_173764006.1">
    <property type="nucleotide sequence ID" value="NZ_CP048836.1"/>
</dbReference>
<dbReference type="SUPFAM" id="SSF160387">
    <property type="entry name" value="NosL/MerB-like"/>
    <property type="match status" value="1"/>
</dbReference>
<reference evidence="1 2" key="1">
    <citation type="submission" date="2020-02" db="EMBL/GenBank/DDBJ databases">
        <title>Nitrogenibacter mangrovi gen. nov., sp. nov. isolated from mangrove sediment, a denitrifying betaproteobacterium.</title>
        <authorList>
            <person name="Liao H."/>
            <person name="Tian Y."/>
        </authorList>
    </citation>
    <scope>NUCLEOTIDE SEQUENCE [LARGE SCALE GENOMIC DNA]</scope>
    <source>
        <strain evidence="1 2">M9-3-2</strain>
    </source>
</reference>
<evidence type="ECO:0000313" key="1">
    <source>
        <dbReference type="EMBL" id="QID16837.1"/>
    </source>
</evidence>
<dbReference type="Gene3D" id="3.30.70.2050">
    <property type="match status" value="1"/>
</dbReference>
<sequence>MGTGAQRVSERRGRYLLALGAVVALGVWGVRQTGALSGVEASAPQSAVCHVASGLQIPAMPYDPASGRDRNAPRPLTEASRCSVCGMYVARHPRWAAQLIQADGGARFFDSPLDLVRYQATLGAAASVSTDAAVVRRYVTDYEGGGWVPAEAAFFVVDADVLGPMRGPDVPAFASEASARAFTQAHGGAVLRFDALVASLPAH</sequence>
<gene>
    <name evidence="1" type="ORF">G3580_03815</name>
</gene>
<dbReference type="InterPro" id="IPR008719">
    <property type="entry name" value="N2O_reductase_NosL"/>
</dbReference>
<dbReference type="Pfam" id="PF05573">
    <property type="entry name" value="NosL"/>
    <property type="match status" value="1"/>
</dbReference>
<evidence type="ECO:0008006" key="3">
    <source>
        <dbReference type="Google" id="ProtNLM"/>
    </source>
</evidence>
<evidence type="ECO:0000313" key="2">
    <source>
        <dbReference type="Proteomes" id="UP000501991"/>
    </source>
</evidence>
<keyword evidence="2" id="KW-1185">Reference proteome</keyword>
<dbReference type="Proteomes" id="UP000501991">
    <property type="component" value="Chromosome"/>
</dbReference>
<dbReference type="EMBL" id="CP048836">
    <property type="protein sequence ID" value="QID16837.1"/>
    <property type="molecule type" value="Genomic_DNA"/>
</dbReference>
<protein>
    <recommendedName>
        <fullName evidence="3">Nitrous oxide reductase accessory protein NosL</fullName>
    </recommendedName>
</protein>
<dbReference type="PANTHER" id="PTHR41247:SF1">
    <property type="entry name" value="HTH-TYPE TRANSCRIPTIONAL REPRESSOR YCNK"/>
    <property type="match status" value="1"/>
</dbReference>
<accession>A0A6C1AZU1</accession>
<proteinExistence type="predicted"/>